<feature type="non-terminal residue" evidence="2">
    <location>
        <position position="77"/>
    </location>
</feature>
<evidence type="ECO:0000313" key="3">
    <source>
        <dbReference type="Proteomes" id="UP001381693"/>
    </source>
</evidence>
<dbReference type="EMBL" id="JAXCGZ010019229">
    <property type="protein sequence ID" value="KAK7066386.1"/>
    <property type="molecule type" value="Genomic_DNA"/>
</dbReference>
<evidence type="ECO:0000313" key="2">
    <source>
        <dbReference type="EMBL" id="KAK7066386.1"/>
    </source>
</evidence>
<name>A0AAN8WLY7_HALRR</name>
<dbReference type="AlphaFoldDB" id="A0AAN8WLY7"/>
<accession>A0AAN8WLY7</accession>
<protein>
    <submittedName>
        <fullName evidence="2">Uncharacterized protein</fullName>
    </submittedName>
</protein>
<proteinExistence type="predicted"/>
<dbReference type="Proteomes" id="UP001381693">
    <property type="component" value="Unassembled WGS sequence"/>
</dbReference>
<comment type="caution">
    <text evidence="2">The sequence shown here is derived from an EMBL/GenBank/DDBJ whole genome shotgun (WGS) entry which is preliminary data.</text>
</comment>
<feature type="region of interest" description="Disordered" evidence="1">
    <location>
        <begin position="1"/>
        <end position="37"/>
    </location>
</feature>
<keyword evidence="3" id="KW-1185">Reference proteome</keyword>
<feature type="compositionally biased region" description="Low complexity" evidence="1">
    <location>
        <begin position="15"/>
        <end position="29"/>
    </location>
</feature>
<organism evidence="2 3">
    <name type="scientific">Halocaridina rubra</name>
    <name type="common">Hawaiian red shrimp</name>
    <dbReference type="NCBI Taxonomy" id="373956"/>
    <lineage>
        <taxon>Eukaryota</taxon>
        <taxon>Metazoa</taxon>
        <taxon>Ecdysozoa</taxon>
        <taxon>Arthropoda</taxon>
        <taxon>Crustacea</taxon>
        <taxon>Multicrustacea</taxon>
        <taxon>Malacostraca</taxon>
        <taxon>Eumalacostraca</taxon>
        <taxon>Eucarida</taxon>
        <taxon>Decapoda</taxon>
        <taxon>Pleocyemata</taxon>
        <taxon>Caridea</taxon>
        <taxon>Atyoidea</taxon>
        <taxon>Atyidae</taxon>
        <taxon>Halocaridina</taxon>
    </lineage>
</organism>
<evidence type="ECO:0000256" key="1">
    <source>
        <dbReference type="SAM" id="MobiDB-lite"/>
    </source>
</evidence>
<sequence>MGVGLGEWVEELPDSSSTRISSPSSSSSSAYPRTRRGSTITSRCFLVSWTTFLLLWIGCVHQVHSQKCIELAKRNLT</sequence>
<reference evidence="2 3" key="1">
    <citation type="submission" date="2023-11" db="EMBL/GenBank/DDBJ databases">
        <title>Halocaridina rubra genome assembly.</title>
        <authorList>
            <person name="Smith C."/>
        </authorList>
    </citation>
    <scope>NUCLEOTIDE SEQUENCE [LARGE SCALE GENOMIC DNA]</scope>
    <source>
        <strain evidence="2">EP-1</strain>
        <tissue evidence="2">Whole</tissue>
    </source>
</reference>
<gene>
    <name evidence="2" type="ORF">SK128_019982</name>
</gene>